<keyword evidence="1 3" id="KW-0560">Oxidoreductase</keyword>
<protein>
    <submittedName>
        <fullName evidence="3">p-hydroxyphenylacetate 3-hydroxylase, reductase component</fullName>
        <ecNumber evidence="3">1.5.1.36</ecNumber>
    </submittedName>
</protein>
<dbReference type="EMBL" id="CXWC01000011">
    <property type="protein sequence ID" value="CTQ74737.1"/>
    <property type="molecule type" value="Genomic_DNA"/>
</dbReference>
<dbReference type="SUPFAM" id="SSF50475">
    <property type="entry name" value="FMN-binding split barrel"/>
    <property type="match status" value="1"/>
</dbReference>
<dbReference type="RefSeq" id="WP_055112471.1">
    <property type="nucleotide sequence ID" value="NZ_CANKXR010000018.1"/>
</dbReference>
<dbReference type="GeneID" id="97671475"/>
<dbReference type="PANTHER" id="PTHR30466:SF1">
    <property type="entry name" value="FMN REDUCTASE (NADH) RUTF"/>
    <property type="match status" value="1"/>
</dbReference>
<sequence length="171" mass="18925">MTMQNANHPVTFAPHTDNTRLLRDAFGRFATGVTVVTTGSDDGPVGITANSFSSVSLDPPLVLWMPDKGSRRFRYFETAENYAIHVLSHHQAEVCNGFVRNANAFDQLPHRIDENGVPLLEHCLARFECKRFAAYEGGDHLIVLGQVMQAEMRHGEALTFFAGKLGQIAPK</sequence>
<proteinExistence type="predicted"/>
<organism evidence="3 4">
    <name type="scientific">Roseibium album</name>
    <dbReference type="NCBI Taxonomy" id="311410"/>
    <lineage>
        <taxon>Bacteria</taxon>
        <taxon>Pseudomonadati</taxon>
        <taxon>Pseudomonadota</taxon>
        <taxon>Alphaproteobacteria</taxon>
        <taxon>Hyphomicrobiales</taxon>
        <taxon>Stappiaceae</taxon>
        <taxon>Roseibium</taxon>
    </lineage>
</organism>
<dbReference type="AlphaFoldDB" id="A0A0M6ZXM5"/>
<evidence type="ECO:0000313" key="4">
    <source>
        <dbReference type="Proteomes" id="UP000049983"/>
    </source>
</evidence>
<dbReference type="SMART" id="SM00903">
    <property type="entry name" value="Flavin_Reduct"/>
    <property type="match status" value="1"/>
</dbReference>
<reference evidence="4" key="1">
    <citation type="submission" date="2015-07" db="EMBL/GenBank/DDBJ databases">
        <authorList>
            <person name="Rodrigo-Torres Lidia"/>
            <person name="Arahal R.David."/>
        </authorList>
    </citation>
    <scope>NUCLEOTIDE SEQUENCE [LARGE SCALE GENOMIC DNA]</scope>
    <source>
        <strain evidence="4">CECT 5096</strain>
    </source>
</reference>
<dbReference type="GO" id="GO:0010181">
    <property type="term" value="F:FMN binding"/>
    <property type="evidence" value="ECO:0007669"/>
    <property type="project" value="InterPro"/>
</dbReference>
<accession>A0A0M6ZXM5</accession>
<dbReference type="PANTHER" id="PTHR30466">
    <property type="entry name" value="FLAVIN REDUCTASE"/>
    <property type="match status" value="1"/>
</dbReference>
<evidence type="ECO:0000313" key="3">
    <source>
        <dbReference type="EMBL" id="CTQ74737.1"/>
    </source>
</evidence>
<dbReference type="InterPro" id="IPR002563">
    <property type="entry name" value="Flavin_Rdtase-like_dom"/>
</dbReference>
<dbReference type="Pfam" id="PF01613">
    <property type="entry name" value="Flavin_Reduct"/>
    <property type="match status" value="1"/>
</dbReference>
<dbReference type="GO" id="GO:0042602">
    <property type="term" value="F:riboflavin reductase (NADPH) activity"/>
    <property type="evidence" value="ECO:0007669"/>
    <property type="project" value="TreeGrafter"/>
</dbReference>
<dbReference type="OrthoDB" id="9792858at2"/>
<dbReference type="InterPro" id="IPR012349">
    <property type="entry name" value="Split_barrel_FMN-bd"/>
</dbReference>
<keyword evidence="4" id="KW-1185">Reference proteome</keyword>
<gene>
    <name evidence="3" type="primary">C1-hpah_1</name>
    <name evidence="3" type="ORF">LA5096_04166</name>
</gene>
<feature type="domain" description="Flavin reductase like" evidence="2">
    <location>
        <begin position="26"/>
        <end position="167"/>
    </location>
</feature>
<dbReference type="Gene3D" id="2.30.110.10">
    <property type="entry name" value="Electron Transport, Fmn-binding Protein, Chain A"/>
    <property type="match status" value="1"/>
</dbReference>
<dbReference type="Proteomes" id="UP000049983">
    <property type="component" value="Unassembled WGS sequence"/>
</dbReference>
<dbReference type="EC" id="1.5.1.36" evidence="3"/>
<dbReference type="InterPro" id="IPR050268">
    <property type="entry name" value="NADH-dep_flavin_reductase"/>
</dbReference>
<dbReference type="STRING" id="311410.LA5095_01028"/>
<dbReference type="GO" id="GO:0036382">
    <property type="term" value="F:flavin reductase (NADH) activity"/>
    <property type="evidence" value="ECO:0007669"/>
    <property type="project" value="UniProtKB-EC"/>
</dbReference>
<evidence type="ECO:0000256" key="1">
    <source>
        <dbReference type="ARBA" id="ARBA00023002"/>
    </source>
</evidence>
<name>A0A0M6ZXM5_9HYPH</name>
<evidence type="ECO:0000259" key="2">
    <source>
        <dbReference type="SMART" id="SM00903"/>
    </source>
</evidence>